<protein>
    <submittedName>
        <fullName evidence="8">Outer membrane protein OmpA-like peptidoglycan-associated protein</fullName>
    </submittedName>
</protein>
<evidence type="ECO:0000256" key="5">
    <source>
        <dbReference type="SAM" id="MobiDB-lite"/>
    </source>
</evidence>
<dbReference type="Pfam" id="PF00691">
    <property type="entry name" value="OmpA"/>
    <property type="match status" value="1"/>
</dbReference>
<feature type="signal peptide" evidence="6">
    <location>
        <begin position="1"/>
        <end position="35"/>
    </location>
</feature>
<dbReference type="GO" id="GO:0009279">
    <property type="term" value="C:cell outer membrane"/>
    <property type="evidence" value="ECO:0007669"/>
    <property type="project" value="UniProtKB-SubCell"/>
</dbReference>
<evidence type="ECO:0000256" key="4">
    <source>
        <dbReference type="PROSITE-ProRule" id="PRU00473"/>
    </source>
</evidence>
<keyword evidence="9" id="KW-1185">Reference proteome</keyword>
<dbReference type="RefSeq" id="WP_183358688.1">
    <property type="nucleotide sequence ID" value="NZ_BAABKR010000016.1"/>
</dbReference>
<reference evidence="8 9" key="1">
    <citation type="submission" date="2020-08" db="EMBL/GenBank/DDBJ databases">
        <title>Sequencing the genomes of 1000 actinobacteria strains.</title>
        <authorList>
            <person name="Klenk H.-P."/>
        </authorList>
    </citation>
    <scope>NUCLEOTIDE SEQUENCE [LARGE SCALE GENOMIC DNA]</scope>
    <source>
        <strain evidence="8 9">DSM 28238</strain>
    </source>
</reference>
<evidence type="ECO:0000256" key="3">
    <source>
        <dbReference type="ARBA" id="ARBA00023237"/>
    </source>
</evidence>
<dbReference type="InterPro" id="IPR006665">
    <property type="entry name" value="OmpA-like"/>
</dbReference>
<dbReference type="SUPFAM" id="SSF103088">
    <property type="entry name" value="OmpA-like"/>
    <property type="match status" value="1"/>
</dbReference>
<dbReference type="CDD" id="cd07185">
    <property type="entry name" value="OmpA_C-like"/>
    <property type="match status" value="1"/>
</dbReference>
<evidence type="ECO:0000256" key="6">
    <source>
        <dbReference type="SAM" id="SignalP"/>
    </source>
</evidence>
<comment type="caution">
    <text evidence="8">The sequence shown here is derived from an EMBL/GenBank/DDBJ whole genome shotgun (WGS) entry which is preliminary data.</text>
</comment>
<sequence>MVRMRGKSTRLSALTVAGFAAGLMLIGTAPATATAQTSSATGAAEPEVAEPDIPVLGQAVGGQSAGSVDPTRQALVSLHGVRRADSSTVVYWSAGWTPDTESGDRADLTNTFSHSLSRLGLKRPHGETTSDVAVVDVEGMKAYTPVINEQEACYCSDFLTALPSEYGVDVEPAPGKAYVMYAILPELPESLESATVKVAGKVFTDVPVEDGEMTPEVDADEPILVGTGWPELEPSSIQEVGDLDRFVYSLSKNSAVLDSGVSNREEEEQTSIDISASVLFDIDEAALTENAAAEVRTAAGQIKDSGITGAITVTGHTDSVGTEEHNQDLSERRAEAVVEEITAHLPDDIEVESAGKGETEPIASNETDAGKQKNRRVTITIPGDAS</sequence>
<accession>A0A7W5TSC7</accession>
<name>A0A7W5TSC7_9MICC</name>
<feature type="domain" description="OmpA-like" evidence="7">
    <location>
        <begin position="267"/>
        <end position="385"/>
    </location>
</feature>
<comment type="subcellular location">
    <subcellularLocation>
        <location evidence="1">Cell outer membrane</location>
    </subcellularLocation>
</comment>
<keyword evidence="2 4" id="KW-0472">Membrane</keyword>
<feature type="chain" id="PRO_5030921074" evidence="6">
    <location>
        <begin position="36"/>
        <end position="386"/>
    </location>
</feature>
<keyword evidence="3" id="KW-0998">Cell outer membrane</keyword>
<feature type="compositionally biased region" description="Basic and acidic residues" evidence="5">
    <location>
        <begin position="348"/>
        <end position="359"/>
    </location>
</feature>
<evidence type="ECO:0000313" key="8">
    <source>
        <dbReference type="EMBL" id="MBB3668275.1"/>
    </source>
</evidence>
<dbReference type="InterPro" id="IPR036737">
    <property type="entry name" value="OmpA-like_sf"/>
</dbReference>
<keyword evidence="6" id="KW-0732">Signal</keyword>
<dbReference type="InterPro" id="IPR050330">
    <property type="entry name" value="Bact_OuterMem_StrucFunc"/>
</dbReference>
<dbReference type="Gene3D" id="3.30.1330.60">
    <property type="entry name" value="OmpA-like domain"/>
    <property type="match status" value="1"/>
</dbReference>
<dbReference type="InterPro" id="IPR006664">
    <property type="entry name" value="OMP_bac"/>
</dbReference>
<dbReference type="AlphaFoldDB" id="A0A7W5TSC7"/>
<organism evidence="8 9">
    <name type="scientific">Garicola koreensis</name>
    <dbReference type="NCBI Taxonomy" id="1262554"/>
    <lineage>
        <taxon>Bacteria</taxon>
        <taxon>Bacillati</taxon>
        <taxon>Actinomycetota</taxon>
        <taxon>Actinomycetes</taxon>
        <taxon>Micrococcales</taxon>
        <taxon>Micrococcaceae</taxon>
        <taxon>Garicola</taxon>
    </lineage>
</organism>
<evidence type="ECO:0000256" key="1">
    <source>
        <dbReference type="ARBA" id="ARBA00004442"/>
    </source>
</evidence>
<dbReference type="PROSITE" id="PS51123">
    <property type="entry name" value="OMPA_2"/>
    <property type="match status" value="1"/>
</dbReference>
<dbReference type="Proteomes" id="UP000547528">
    <property type="component" value="Unassembled WGS sequence"/>
</dbReference>
<feature type="region of interest" description="Disordered" evidence="5">
    <location>
        <begin position="348"/>
        <end position="386"/>
    </location>
</feature>
<evidence type="ECO:0000259" key="7">
    <source>
        <dbReference type="PROSITE" id="PS51123"/>
    </source>
</evidence>
<evidence type="ECO:0000256" key="2">
    <source>
        <dbReference type="ARBA" id="ARBA00023136"/>
    </source>
</evidence>
<evidence type="ECO:0000313" key="9">
    <source>
        <dbReference type="Proteomes" id="UP000547528"/>
    </source>
</evidence>
<dbReference type="PANTHER" id="PTHR30329">
    <property type="entry name" value="STATOR ELEMENT OF FLAGELLAR MOTOR COMPLEX"/>
    <property type="match status" value="1"/>
</dbReference>
<gene>
    <name evidence="8" type="ORF">FHX47_001904</name>
</gene>
<dbReference type="PRINTS" id="PR01021">
    <property type="entry name" value="OMPADOMAIN"/>
</dbReference>
<proteinExistence type="predicted"/>
<dbReference type="EMBL" id="JACIBT010000012">
    <property type="protein sequence ID" value="MBB3668275.1"/>
    <property type="molecule type" value="Genomic_DNA"/>
</dbReference>
<dbReference type="PANTHER" id="PTHR30329:SF21">
    <property type="entry name" value="LIPOPROTEIN YIAD-RELATED"/>
    <property type="match status" value="1"/>
</dbReference>